<sequence length="121" mass="13632">MSTTVIQELYNLADDPGEYNNLSSQEPKRVAKMSQQILARRALHPVNGERARISSPPGWRPPLDWATYPRPSKELQDIPATSMAPTRTSEHMLDYLHGERGRLIYNCEPTNIPFVGGVCMP</sequence>
<evidence type="ECO:0000313" key="2">
    <source>
        <dbReference type="EMBL" id="MET4755247.1"/>
    </source>
</evidence>
<dbReference type="SUPFAM" id="SSF53649">
    <property type="entry name" value="Alkaline phosphatase-like"/>
    <property type="match status" value="1"/>
</dbReference>
<dbReference type="Proteomes" id="UP001549366">
    <property type="component" value="Unassembled WGS sequence"/>
</dbReference>
<gene>
    <name evidence="2" type="ORF">V5J35_000439</name>
</gene>
<evidence type="ECO:0000313" key="3">
    <source>
        <dbReference type="Proteomes" id="UP001549366"/>
    </source>
</evidence>
<dbReference type="Gene3D" id="3.30.1120.10">
    <property type="match status" value="1"/>
</dbReference>
<feature type="region of interest" description="Disordered" evidence="1">
    <location>
        <begin position="44"/>
        <end position="64"/>
    </location>
</feature>
<name>A0ABV2SBV2_9GAMM</name>
<comment type="caution">
    <text evidence="2">The sequence shown here is derived from an EMBL/GenBank/DDBJ whole genome shotgun (WGS) entry which is preliminary data.</text>
</comment>
<organism evidence="2 3">
    <name type="scientific">Endozoicomonas lisbonensis</name>
    <dbReference type="NCBI Taxonomy" id="3120522"/>
    <lineage>
        <taxon>Bacteria</taxon>
        <taxon>Pseudomonadati</taxon>
        <taxon>Pseudomonadota</taxon>
        <taxon>Gammaproteobacteria</taxon>
        <taxon>Oceanospirillales</taxon>
        <taxon>Endozoicomonadaceae</taxon>
        <taxon>Endozoicomonas</taxon>
    </lineage>
</organism>
<evidence type="ECO:0008006" key="4">
    <source>
        <dbReference type="Google" id="ProtNLM"/>
    </source>
</evidence>
<dbReference type="EMBL" id="JBEWTB010000002">
    <property type="protein sequence ID" value="MET4755247.1"/>
    <property type="molecule type" value="Genomic_DNA"/>
</dbReference>
<evidence type="ECO:0000256" key="1">
    <source>
        <dbReference type="SAM" id="MobiDB-lite"/>
    </source>
</evidence>
<dbReference type="RefSeq" id="WP_354009690.1">
    <property type="nucleotide sequence ID" value="NZ_JBEWTA010000001.1"/>
</dbReference>
<accession>A0ABV2SBV2</accession>
<dbReference type="InterPro" id="IPR017850">
    <property type="entry name" value="Alkaline_phosphatase_core_sf"/>
</dbReference>
<protein>
    <recommendedName>
        <fullName evidence="4">N-sulphoglucosamine sulphohydrolase C-terminal domain-containing protein</fullName>
    </recommendedName>
</protein>
<reference evidence="2 3" key="1">
    <citation type="submission" date="2024-06" db="EMBL/GenBank/DDBJ databases">
        <title>Genomic Encyclopedia of Type Strains, Phase V (KMG-V): Genome sequencing to study the core and pangenomes of soil and plant-associated prokaryotes.</title>
        <authorList>
            <person name="Whitman W."/>
        </authorList>
    </citation>
    <scope>NUCLEOTIDE SEQUENCE [LARGE SCALE GENOMIC DNA]</scope>
    <source>
        <strain evidence="2 3">NE40</strain>
    </source>
</reference>
<keyword evidence="3" id="KW-1185">Reference proteome</keyword>
<proteinExistence type="predicted"/>